<keyword evidence="2" id="KW-0472">Membrane</keyword>
<gene>
    <name evidence="3" type="ORF">CDG81_04700</name>
</gene>
<dbReference type="KEGG" id="aey:CDG81_04700"/>
<evidence type="ECO:0000256" key="1">
    <source>
        <dbReference type="SAM" id="MobiDB-lite"/>
    </source>
</evidence>
<organism evidence="3 4">
    <name type="scientific">Actinopolyspora erythraea</name>
    <dbReference type="NCBI Taxonomy" id="414996"/>
    <lineage>
        <taxon>Bacteria</taxon>
        <taxon>Bacillati</taxon>
        <taxon>Actinomycetota</taxon>
        <taxon>Actinomycetes</taxon>
        <taxon>Actinopolysporales</taxon>
        <taxon>Actinopolysporaceae</taxon>
        <taxon>Actinopolyspora</taxon>
    </lineage>
</organism>
<dbReference type="OrthoDB" id="4054020at2"/>
<dbReference type="AlphaFoldDB" id="A0A223RPC4"/>
<accession>A0A223RPC4</accession>
<reference evidence="3 4" key="1">
    <citation type="submission" date="2017-08" db="EMBL/GenBank/DDBJ databases">
        <title>The complete genome sequence of moderately halophilic actinomycete Actinopolyspora erythraea YIM 90600, the producer of novel erythromycin, novel actinopolysporins A-C and tubercidin.</title>
        <authorList>
            <person name="Yin M."/>
            <person name="Tang S."/>
        </authorList>
    </citation>
    <scope>NUCLEOTIDE SEQUENCE [LARGE SCALE GENOMIC DNA]</scope>
    <source>
        <strain evidence="3 4">YIM 90600</strain>
    </source>
</reference>
<feature type="transmembrane region" description="Helical" evidence="2">
    <location>
        <begin position="27"/>
        <end position="46"/>
    </location>
</feature>
<feature type="transmembrane region" description="Helical" evidence="2">
    <location>
        <begin position="58"/>
        <end position="80"/>
    </location>
</feature>
<dbReference type="EMBL" id="CP022752">
    <property type="protein sequence ID" value="ASU77731.1"/>
    <property type="molecule type" value="Genomic_DNA"/>
</dbReference>
<evidence type="ECO:0008006" key="5">
    <source>
        <dbReference type="Google" id="ProtNLM"/>
    </source>
</evidence>
<evidence type="ECO:0000256" key="2">
    <source>
        <dbReference type="SAM" id="Phobius"/>
    </source>
</evidence>
<dbReference type="SUPFAM" id="SSF81585">
    <property type="entry name" value="PsbU/PolX domain-like"/>
    <property type="match status" value="1"/>
</dbReference>
<dbReference type="Proteomes" id="UP000215043">
    <property type="component" value="Chromosome"/>
</dbReference>
<feature type="region of interest" description="Disordered" evidence="1">
    <location>
        <begin position="94"/>
        <end position="122"/>
    </location>
</feature>
<sequence>MTLVSAGLLAWVPFAHAVRRLGGRSRARKAFGYGCVAVVMGVLAGLTPTDAEGDPVGVFGEVLSVVTGVTALAVMVTAVVQQAPLRREVYEGSVPVAPKPPVTSTAPGPSGPPGTVGNPVTPAVRQDPAVAAVLAARRRREESRALAAEDPLMARELGIGRPDVTRKYDDGGLVDLNSAPAEVIAQVCGLDVQAATEIERARAHQPGGFSSVDEVLVLLELPVGAWDALRDRAVLLPPR</sequence>
<proteinExistence type="predicted"/>
<keyword evidence="2" id="KW-1133">Transmembrane helix</keyword>
<keyword evidence="2" id="KW-0812">Transmembrane</keyword>
<evidence type="ECO:0000313" key="4">
    <source>
        <dbReference type="Proteomes" id="UP000215043"/>
    </source>
</evidence>
<protein>
    <recommendedName>
        <fullName evidence="5">Helix-hairpin-helix domain-containing protein</fullName>
    </recommendedName>
</protein>
<evidence type="ECO:0000313" key="3">
    <source>
        <dbReference type="EMBL" id="ASU77731.1"/>
    </source>
</evidence>
<name>A0A223RPC4_9ACTN</name>
<feature type="compositionally biased region" description="Low complexity" evidence="1">
    <location>
        <begin position="102"/>
        <end position="122"/>
    </location>
</feature>